<evidence type="ECO:0000256" key="9">
    <source>
        <dbReference type="PIRSR" id="PIRSR605150-3"/>
    </source>
</evidence>
<evidence type="ECO:0000256" key="5">
    <source>
        <dbReference type="ARBA" id="ARBA00022989"/>
    </source>
</evidence>
<reference evidence="11" key="1">
    <citation type="journal article" date="2023" name="Science">
        <title>Elucidation of the pathway for biosynthesis of saponin adjuvants from the soapbark tree.</title>
        <authorList>
            <person name="Reed J."/>
            <person name="Orme A."/>
            <person name="El-Demerdash A."/>
            <person name="Owen C."/>
            <person name="Martin L.B.B."/>
            <person name="Misra R.C."/>
            <person name="Kikuchi S."/>
            <person name="Rejzek M."/>
            <person name="Martin A.C."/>
            <person name="Harkess A."/>
            <person name="Leebens-Mack J."/>
            <person name="Louveau T."/>
            <person name="Stephenson M.J."/>
            <person name="Osbourn A."/>
        </authorList>
    </citation>
    <scope>NUCLEOTIDE SEQUENCE</scope>
    <source>
        <strain evidence="11">S10</strain>
    </source>
</reference>
<feature type="transmembrane region" description="Helical" evidence="10">
    <location>
        <begin position="30"/>
        <end position="51"/>
    </location>
</feature>
<evidence type="ECO:0000256" key="3">
    <source>
        <dbReference type="ARBA" id="ARBA00022679"/>
    </source>
</evidence>
<evidence type="ECO:0000256" key="6">
    <source>
        <dbReference type="ARBA" id="ARBA00023136"/>
    </source>
</evidence>
<dbReference type="InterPro" id="IPR005150">
    <property type="entry name" value="Cellulose_synth"/>
</dbReference>
<feature type="transmembrane region" description="Helical" evidence="10">
    <location>
        <begin position="482"/>
        <end position="504"/>
    </location>
</feature>
<evidence type="ECO:0000313" key="12">
    <source>
        <dbReference type="Proteomes" id="UP001163823"/>
    </source>
</evidence>
<dbReference type="KEGG" id="qsa:O6P43_021321"/>
<keyword evidence="3" id="KW-0808">Transferase</keyword>
<dbReference type="Proteomes" id="UP001163823">
    <property type="component" value="Chromosome 8"/>
</dbReference>
<keyword evidence="5 10" id="KW-1133">Transmembrane helix</keyword>
<sequence>MGEQDVGVEKEKEIHHVLPLFETKEARFRGVYKLFASTIFVSICLIWLYRLTNIPRAGEHGRWAWIAMFFGLYWILTQSLRWNVVYQHPFNERLSHRYEDKLLDVDIFVCTADHMLGPPSLVINTVLSLMSYNYPPNKLSVYLSDDGGSELTFYAVLEASNFSKHWLPFCKKFKVEPRSPQAYFAQLHSHNDIKYAIEWLAIKKLYEEMKNRIESAVELGKVPEERRKHHKGFSEWSPKITKQDHQSIVQIIIDGRDTGAVDNDGCQLPTLVYKAREKRPQYPHHFKAGAMNALAITLPFLIRVSSEISNAPFILNLDCDMYANNADTIQDALCFFMDEAKGQKIAFVQFLQCYDNITMNDLYSNSCLVVKEVEQAAIGGYGAALRANSESVNNLEEAATVLANCNYEKDTQWGKETGLVYGCPVEDIVTGLTIQCRGWKSVYYNPNKKAFLGVAYFRFFFSKYCPFIYGHRKIKLAAQMGYCVYLLWAPISLPTLCYVIVPPICLLRGIPLFPEVTSLWFLAFAYVFVVKNTYSLCEALWCGHTF</sequence>
<dbReference type="AlphaFoldDB" id="A0AAD7LMV8"/>
<dbReference type="Pfam" id="PF03552">
    <property type="entry name" value="Cellulose_synt"/>
    <property type="match status" value="2"/>
</dbReference>
<proteinExistence type="predicted"/>
<organism evidence="11 12">
    <name type="scientific">Quillaja saponaria</name>
    <name type="common">Soap bark tree</name>
    <dbReference type="NCBI Taxonomy" id="32244"/>
    <lineage>
        <taxon>Eukaryota</taxon>
        <taxon>Viridiplantae</taxon>
        <taxon>Streptophyta</taxon>
        <taxon>Embryophyta</taxon>
        <taxon>Tracheophyta</taxon>
        <taxon>Spermatophyta</taxon>
        <taxon>Magnoliopsida</taxon>
        <taxon>eudicotyledons</taxon>
        <taxon>Gunneridae</taxon>
        <taxon>Pentapetalae</taxon>
        <taxon>rosids</taxon>
        <taxon>fabids</taxon>
        <taxon>Fabales</taxon>
        <taxon>Quillajaceae</taxon>
        <taxon>Quillaja</taxon>
    </lineage>
</organism>
<keyword evidence="7" id="KW-0961">Cell wall biogenesis/degradation</keyword>
<dbReference type="Gene3D" id="3.90.550.10">
    <property type="entry name" value="Spore Coat Polysaccharide Biosynthesis Protein SpsA, Chain A"/>
    <property type="match status" value="1"/>
</dbReference>
<keyword evidence="12" id="KW-1185">Reference proteome</keyword>
<protein>
    <submittedName>
        <fullName evidence="11">Cellulose synthase</fullName>
    </submittedName>
</protein>
<gene>
    <name evidence="11" type="ORF">O6P43_021321</name>
</gene>
<dbReference type="GO" id="GO:0016020">
    <property type="term" value="C:membrane"/>
    <property type="evidence" value="ECO:0007669"/>
    <property type="project" value="InterPro"/>
</dbReference>
<dbReference type="EMBL" id="JARAOO010000008">
    <property type="protein sequence ID" value="KAJ7960953.1"/>
    <property type="molecule type" value="Genomic_DNA"/>
</dbReference>
<dbReference type="InterPro" id="IPR029044">
    <property type="entry name" value="Nucleotide-diphossugar_trans"/>
</dbReference>
<evidence type="ECO:0000256" key="7">
    <source>
        <dbReference type="ARBA" id="ARBA00023316"/>
    </source>
</evidence>
<evidence type="ECO:0000313" key="11">
    <source>
        <dbReference type="EMBL" id="KAJ7960953.1"/>
    </source>
</evidence>
<dbReference type="GO" id="GO:0030244">
    <property type="term" value="P:cellulose biosynthetic process"/>
    <property type="evidence" value="ECO:0007669"/>
    <property type="project" value="InterPro"/>
</dbReference>
<dbReference type="GO" id="GO:0012505">
    <property type="term" value="C:endomembrane system"/>
    <property type="evidence" value="ECO:0007669"/>
    <property type="project" value="UniProtKB-SubCell"/>
</dbReference>
<dbReference type="GO" id="GO:0016760">
    <property type="term" value="F:cellulose synthase (UDP-forming) activity"/>
    <property type="evidence" value="ECO:0007669"/>
    <property type="project" value="InterPro"/>
</dbReference>
<accession>A0AAD7LMV8</accession>
<feature type="transmembrane region" description="Helical" evidence="10">
    <location>
        <begin position="63"/>
        <end position="82"/>
    </location>
</feature>
<evidence type="ECO:0000256" key="10">
    <source>
        <dbReference type="SAM" id="Phobius"/>
    </source>
</evidence>
<evidence type="ECO:0000256" key="2">
    <source>
        <dbReference type="ARBA" id="ARBA00022676"/>
    </source>
</evidence>
<comment type="caution">
    <text evidence="11">The sequence shown here is derived from an EMBL/GenBank/DDBJ whole genome shotgun (WGS) entry which is preliminary data.</text>
</comment>
<dbReference type="PANTHER" id="PTHR13301">
    <property type="entry name" value="X-BOX TRANSCRIPTION FACTOR-RELATED"/>
    <property type="match status" value="1"/>
</dbReference>
<keyword evidence="4 10" id="KW-0812">Transmembrane</keyword>
<keyword evidence="2" id="KW-0328">Glycosyltransferase</keyword>
<feature type="binding site" evidence="8">
    <location>
        <position position="146"/>
    </location>
    <ligand>
        <name>UDP-alpha-D-glucose</name>
        <dbReference type="ChEBI" id="CHEBI:58885"/>
    </ligand>
</feature>
<comment type="subcellular location">
    <subcellularLocation>
        <location evidence="1">Endomembrane system</location>
        <topology evidence="1">Multi-pass membrane protein</topology>
    </subcellularLocation>
</comment>
<name>A0AAD7LMV8_QUISA</name>
<dbReference type="GO" id="GO:0071555">
    <property type="term" value="P:cell wall organization"/>
    <property type="evidence" value="ECO:0007669"/>
    <property type="project" value="UniProtKB-KW"/>
</dbReference>
<evidence type="ECO:0000256" key="8">
    <source>
        <dbReference type="PIRSR" id="PIRSR605150-2"/>
    </source>
</evidence>
<evidence type="ECO:0000256" key="1">
    <source>
        <dbReference type="ARBA" id="ARBA00004127"/>
    </source>
</evidence>
<keyword evidence="6 10" id="KW-0472">Membrane</keyword>
<evidence type="ECO:0000256" key="4">
    <source>
        <dbReference type="ARBA" id="ARBA00022692"/>
    </source>
</evidence>
<feature type="binding site" evidence="9">
    <location>
        <position position="318"/>
    </location>
    <ligand>
        <name>Mn(2+)</name>
        <dbReference type="ChEBI" id="CHEBI:29035"/>
    </ligand>
</feature>
<feature type="binding site" evidence="9">
    <location>
        <position position="287"/>
    </location>
    <ligand>
        <name>Mn(2+)</name>
        <dbReference type="ChEBI" id="CHEBI:29035"/>
    </ligand>
</feature>